<accession>A0A8H6XAA8</accession>
<evidence type="ECO:0000313" key="3">
    <source>
        <dbReference type="Proteomes" id="UP000623467"/>
    </source>
</evidence>
<dbReference type="EMBL" id="JACAZH010000033">
    <property type="protein sequence ID" value="KAF7337590.1"/>
    <property type="molecule type" value="Genomic_DNA"/>
</dbReference>
<dbReference type="InterPro" id="IPR027417">
    <property type="entry name" value="P-loop_NTPase"/>
</dbReference>
<evidence type="ECO:0000313" key="2">
    <source>
        <dbReference type="EMBL" id="KAF7337590.1"/>
    </source>
</evidence>
<dbReference type="AlphaFoldDB" id="A0A8H6XAA8"/>
<dbReference type="GO" id="GO:0005524">
    <property type="term" value="F:ATP binding"/>
    <property type="evidence" value="ECO:0007669"/>
    <property type="project" value="InterPro"/>
</dbReference>
<dbReference type="Proteomes" id="UP000623467">
    <property type="component" value="Unassembled WGS sequence"/>
</dbReference>
<evidence type="ECO:0000259" key="1">
    <source>
        <dbReference type="SMART" id="SM00382"/>
    </source>
</evidence>
<dbReference type="GO" id="GO:0016887">
    <property type="term" value="F:ATP hydrolysis activity"/>
    <property type="evidence" value="ECO:0007669"/>
    <property type="project" value="InterPro"/>
</dbReference>
<name>A0A8H6XAA8_9AGAR</name>
<protein>
    <submittedName>
        <fullName evidence="2">AAA family ATPase</fullName>
    </submittedName>
</protein>
<organism evidence="2 3">
    <name type="scientific">Mycena sanguinolenta</name>
    <dbReference type="NCBI Taxonomy" id="230812"/>
    <lineage>
        <taxon>Eukaryota</taxon>
        <taxon>Fungi</taxon>
        <taxon>Dikarya</taxon>
        <taxon>Basidiomycota</taxon>
        <taxon>Agaricomycotina</taxon>
        <taxon>Agaricomycetes</taxon>
        <taxon>Agaricomycetidae</taxon>
        <taxon>Agaricales</taxon>
        <taxon>Marasmiineae</taxon>
        <taxon>Mycenaceae</taxon>
        <taxon>Mycena</taxon>
    </lineage>
</organism>
<dbReference type="PANTHER" id="PTHR46411">
    <property type="entry name" value="FAMILY ATPASE, PUTATIVE-RELATED"/>
    <property type="match status" value="1"/>
</dbReference>
<reference evidence="2" key="1">
    <citation type="submission" date="2020-05" db="EMBL/GenBank/DDBJ databases">
        <title>Mycena genomes resolve the evolution of fungal bioluminescence.</title>
        <authorList>
            <person name="Tsai I.J."/>
        </authorList>
    </citation>
    <scope>NUCLEOTIDE SEQUENCE</scope>
    <source>
        <strain evidence="2">160909Yilan</strain>
    </source>
</reference>
<dbReference type="Gene3D" id="3.40.50.300">
    <property type="entry name" value="P-loop containing nucleotide triphosphate hydrolases"/>
    <property type="match status" value="1"/>
</dbReference>
<dbReference type="InterPro" id="IPR054289">
    <property type="entry name" value="DUF7025"/>
</dbReference>
<dbReference type="SUPFAM" id="SSF52540">
    <property type="entry name" value="P-loop containing nucleoside triphosphate hydrolases"/>
    <property type="match status" value="1"/>
</dbReference>
<comment type="caution">
    <text evidence="2">The sequence shown here is derived from an EMBL/GenBank/DDBJ whole genome shotgun (WGS) entry which is preliminary data.</text>
</comment>
<dbReference type="OrthoDB" id="10042665at2759"/>
<gene>
    <name evidence="2" type="ORF">MSAN_02232300</name>
</gene>
<dbReference type="PANTHER" id="PTHR46411:SF3">
    <property type="entry name" value="AAA+ ATPASE DOMAIN-CONTAINING PROTEIN"/>
    <property type="match status" value="1"/>
</dbReference>
<dbReference type="CDD" id="cd19481">
    <property type="entry name" value="RecA-like_protease"/>
    <property type="match status" value="1"/>
</dbReference>
<proteinExistence type="predicted"/>
<dbReference type="Pfam" id="PF00004">
    <property type="entry name" value="AAA"/>
    <property type="match status" value="1"/>
</dbReference>
<dbReference type="InterPro" id="IPR003959">
    <property type="entry name" value="ATPase_AAA_core"/>
</dbReference>
<dbReference type="SMART" id="SM00382">
    <property type="entry name" value="AAA"/>
    <property type="match status" value="1"/>
</dbReference>
<dbReference type="Pfam" id="PF22942">
    <property type="entry name" value="DUF7025"/>
    <property type="match status" value="1"/>
</dbReference>
<dbReference type="InterPro" id="IPR003593">
    <property type="entry name" value="AAA+_ATPase"/>
</dbReference>
<sequence length="733" mass="83209">MPYLSDARGWLLAALSSAESYVNDMDTLTKVNGLTHDEPVVVPAVGAADGIRRSYAHDVDTLVKVNALGTPGEPAVAPGDGAQTLSISGAVPTTPLEKDQEMKTTKVDEEMEKIAAHKKELDALNVEYMDVPYGSKAQLVHLDKRWDKSGNEYYIRQEKAALRIVGMDWWEKHILAVIIHFDAELEEFEFFEKVTVEVYSQHLRKILAEVIGNYPGVSFLTEHISLTLPAHCLYHYLSELRAEAETLQEGSTELEHLNVLLKFIETQFAETIEEVNNLRPHNLITYDTLWTIFRPDTIVHCKVRGYDRAFKLRSAHEFTDPVFDEHSGFRLLGKYMDYDGQNFGSRLEVLMIPTFTGSRPIASLPVAPLDMRPEKDEIRMALIERGQRVQLMKGQCYGEYVGAAYEQRPLPEEGRKFSIKGRVMIDGKSYNRICADFAWEAQDEEADSNLYSFEDILFPQERAASKARLAAQKSVRDFTEEECLLATNILRGFSFSEKRWFLLFIENFSEVEWNQASFDRLVLPEESKNLLLALVSSHLRGDNSGFDDIIKGKGRGLVILLHGSRGMGKTLTAECIAEYTGSPLFVLSAVKLGATRLTLPTPTADDIPELQEIYEVRRARSNMAVMPADLARDLKQIFDLAHTWKAILLIDEADVFLAERTLTDVHRNALVSVFLRLLEQYQGILFLTTNRVNTFDPAFKSRIHMALHYENIDTQAFWRAQLREIQQRIQSSA</sequence>
<keyword evidence="3" id="KW-1185">Reference proteome</keyword>
<feature type="domain" description="AAA+ ATPase" evidence="1">
    <location>
        <begin position="555"/>
        <end position="713"/>
    </location>
</feature>